<reference evidence="5 6" key="1">
    <citation type="submission" date="2018-01" db="EMBL/GenBank/DDBJ databases">
        <title>Genome sequence of a Cantenovulum-like bacteria.</title>
        <authorList>
            <person name="Tan W.R."/>
            <person name="Lau N.-S."/>
            <person name="Go F."/>
            <person name="Amirul A.-A.A."/>
        </authorList>
    </citation>
    <scope>NUCLEOTIDE SEQUENCE [LARGE SCALE GENOMIC DNA]</scope>
    <source>
        <strain evidence="5 6">CCB-QB4</strain>
    </source>
</reference>
<evidence type="ECO:0000256" key="1">
    <source>
        <dbReference type="ARBA" id="ARBA00023015"/>
    </source>
</evidence>
<keyword evidence="3" id="KW-0804">Transcription</keyword>
<dbReference type="GO" id="GO:0043565">
    <property type="term" value="F:sequence-specific DNA binding"/>
    <property type="evidence" value="ECO:0007669"/>
    <property type="project" value="InterPro"/>
</dbReference>
<evidence type="ECO:0000259" key="4">
    <source>
        <dbReference type="PROSITE" id="PS01124"/>
    </source>
</evidence>
<dbReference type="Gene3D" id="1.10.10.60">
    <property type="entry name" value="Homeodomain-like"/>
    <property type="match status" value="2"/>
</dbReference>
<dbReference type="InterPro" id="IPR018060">
    <property type="entry name" value="HTH_AraC"/>
</dbReference>
<dbReference type="EMBL" id="CP026604">
    <property type="protein sequence ID" value="AWB66088.1"/>
    <property type="molecule type" value="Genomic_DNA"/>
</dbReference>
<name>A0A2S0VPE7_9ALTE</name>
<keyword evidence="1" id="KW-0805">Transcription regulation</keyword>
<accession>A0A2S0VPE7</accession>
<dbReference type="AlphaFoldDB" id="A0A2S0VPE7"/>
<evidence type="ECO:0000256" key="2">
    <source>
        <dbReference type="ARBA" id="ARBA00023125"/>
    </source>
</evidence>
<dbReference type="PANTHER" id="PTHR43280:SF2">
    <property type="entry name" value="HTH-TYPE TRANSCRIPTIONAL REGULATOR EXSA"/>
    <property type="match status" value="1"/>
</dbReference>
<dbReference type="GO" id="GO:0003700">
    <property type="term" value="F:DNA-binding transcription factor activity"/>
    <property type="evidence" value="ECO:0007669"/>
    <property type="project" value="InterPro"/>
</dbReference>
<keyword evidence="6" id="KW-1185">Reference proteome</keyword>
<dbReference type="PROSITE" id="PS00041">
    <property type="entry name" value="HTH_ARAC_FAMILY_1"/>
    <property type="match status" value="1"/>
</dbReference>
<evidence type="ECO:0000313" key="6">
    <source>
        <dbReference type="Proteomes" id="UP000244441"/>
    </source>
</evidence>
<dbReference type="SUPFAM" id="SSF46689">
    <property type="entry name" value="Homeodomain-like"/>
    <property type="match status" value="2"/>
</dbReference>
<organism evidence="5 6">
    <name type="scientific">Saccharobesus litoralis</name>
    <dbReference type="NCBI Taxonomy" id="2172099"/>
    <lineage>
        <taxon>Bacteria</taxon>
        <taxon>Pseudomonadati</taxon>
        <taxon>Pseudomonadota</taxon>
        <taxon>Gammaproteobacteria</taxon>
        <taxon>Alteromonadales</taxon>
        <taxon>Alteromonadaceae</taxon>
        <taxon>Saccharobesus</taxon>
    </lineage>
</organism>
<evidence type="ECO:0000313" key="5">
    <source>
        <dbReference type="EMBL" id="AWB66088.1"/>
    </source>
</evidence>
<protein>
    <recommendedName>
        <fullName evidence="4">HTH araC/xylS-type domain-containing protein</fullName>
    </recommendedName>
</protein>
<keyword evidence="2" id="KW-0238">DNA-binding</keyword>
<dbReference type="SMART" id="SM00342">
    <property type="entry name" value="HTH_ARAC"/>
    <property type="match status" value="1"/>
</dbReference>
<dbReference type="KEGG" id="cate:C2869_06370"/>
<dbReference type="PANTHER" id="PTHR43280">
    <property type="entry name" value="ARAC-FAMILY TRANSCRIPTIONAL REGULATOR"/>
    <property type="match status" value="1"/>
</dbReference>
<evidence type="ECO:0000256" key="3">
    <source>
        <dbReference type="ARBA" id="ARBA00023163"/>
    </source>
</evidence>
<gene>
    <name evidence="5" type="ORF">C2869_06370</name>
</gene>
<proteinExistence type="predicted"/>
<dbReference type="PROSITE" id="PS01124">
    <property type="entry name" value="HTH_ARAC_FAMILY_2"/>
    <property type="match status" value="1"/>
</dbReference>
<dbReference type="InterPro" id="IPR009057">
    <property type="entry name" value="Homeodomain-like_sf"/>
</dbReference>
<dbReference type="Proteomes" id="UP000244441">
    <property type="component" value="Chromosome"/>
</dbReference>
<dbReference type="Pfam" id="PF12833">
    <property type="entry name" value="HTH_18"/>
    <property type="match status" value="1"/>
</dbReference>
<sequence>MITSTTLFSYNYSFVIRMIKKTRNNLARFNLLAHTIKVVINKCSFKYGSHNPILNSDRIIITYPLLHIAKHRKQLYMTTNTRNKQQRKYEHVNAALKWAELNLHLPISIADIAEKAYLTRSTFERFFKQTQQVSPRTWLIQMRLKKALHLLATTSHSIDKIAQKCGYVSALSLRLIFKRYLGYTPGYYRREFVENQDKS</sequence>
<feature type="domain" description="HTH araC/xylS-type" evidence="4">
    <location>
        <begin position="93"/>
        <end position="191"/>
    </location>
</feature>
<dbReference type="InterPro" id="IPR018062">
    <property type="entry name" value="HTH_AraC-typ_CS"/>
</dbReference>